<gene>
    <name evidence="1" type="ORF">JOC86_004354</name>
</gene>
<dbReference type="EMBL" id="JAFBDZ010000005">
    <property type="protein sequence ID" value="MBM7587780.1"/>
    <property type="molecule type" value="Genomic_DNA"/>
</dbReference>
<keyword evidence="2" id="KW-1185">Reference proteome</keyword>
<name>A0ABS2NIX5_9BACI</name>
<evidence type="ECO:0000313" key="2">
    <source>
        <dbReference type="Proteomes" id="UP001646157"/>
    </source>
</evidence>
<proteinExistence type="predicted"/>
<sequence length="41" mass="4570">MKKAIEIMIAVIGVLVDGKQVANQLNQMNEEEITHSANLFE</sequence>
<dbReference type="RefSeq" id="WP_275583424.1">
    <property type="nucleotide sequence ID" value="NZ_JAFBDZ010000005.1"/>
</dbReference>
<comment type="caution">
    <text evidence="1">The sequence shown here is derived from an EMBL/GenBank/DDBJ whole genome shotgun (WGS) entry which is preliminary data.</text>
</comment>
<accession>A0ABS2NIX5</accession>
<reference evidence="1 2" key="1">
    <citation type="submission" date="2021-01" db="EMBL/GenBank/DDBJ databases">
        <title>Genomic Encyclopedia of Type Strains, Phase IV (KMG-IV): sequencing the most valuable type-strain genomes for metagenomic binning, comparative biology and taxonomic classification.</title>
        <authorList>
            <person name="Goeker M."/>
        </authorList>
    </citation>
    <scope>NUCLEOTIDE SEQUENCE [LARGE SCALE GENOMIC DNA]</scope>
    <source>
        <strain evidence="1 2">DSM 24834</strain>
    </source>
</reference>
<protein>
    <submittedName>
        <fullName evidence="1">Uncharacterized protein</fullName>
    </submittedName>
</protein>
<organism evidence="1 2">
    <name type="scientific">Rossellomorea pakistanensis</name>
    <dbReference type="NCBI Taxonomy" id="992288"/>
    <lineage>
        <taxon>Bacteria</taxon>
        <taxon>Bacillati</taxon>
        <taxon>Bacillota</taxon>
        <taxon>Bacilli</taxon>
        <taxon>Bacillales</taxon>
        <taxon>Bacillaceae</taxon>
        <taxon>Rossellomorea</taxon>
    </lineage>
</organism>
<dbReference type="Proteomes" id="UP001646157">
    <property type="component" value="Unassembled WGS sequence"/>
</dbReference>
<evidence type="ECO:0000313" key="1">
    <source>
        <dbReference type="EMBL" id="MBM7587780.1"/>
    </source>
</evidence>